<proteinExistence type="predicted"/>
<accession>A0A3L6DFW4</accession>
<dbReference type="Proteomes" id="UP000251960">
    <property type="component" value="Chromosome 9"/>
</dbReference>
<protein>
    <submittedName>
        <fullName evidence="1">Uncharacterized protein</fullName>
    </submittedName>
</protein>
<evidence type="ECO:0000313" key="1">
    <source>
        <dbReference type="EMBL" id="PWZ07530.1"/>
    </source>
</evidence>
<gene>
    <name evidence="1" type="ORF">Zm00014a_020831</name>
</gene>
<reference evidence="1 2" key="1">
    <citation type="journal article" date="2018" name="Nat. Genet.">
        <title>Extensive intraspecific gene order and gene structural variations between Mo17 and other maize genomes.</title>
        <authorList>
            <person name="Sun S."/>
            <person name="Zhou Y."/>
            <person name="Chen J."/>
            <person name="Shi J."/>
            <person name="Zhao H."/>
            <person name="Zhao H."/>
            <person name="Song W."/>
            <person name="Zhang M."/>
            <person name="Cui Y."/>
            <person name="Dong X."/>
            <person name="Liu H."/>
            <person name="Ma X."/>
            <person name="Jiao Y."/>
            <person name="Wang B."/>
            <person name="Wei X."/>
            <person name="Stein J.C."/>
            <person name="Glaubitz J.C."/>
            <person name="Lu F."/>
            <person name="Yu G."/>
            <person name="Liang C."/>
            <person name="Fengler K."/>
            <person name="Li B."/>
            <person name="Rafalski A."/>
            <person name="Schnable P.S."/>
            <person name="Ware D.H."/>
            <person name="Buckler E.S."/>
            <person name="Lai J."/>
        </authorList>
    </citation>
    <scope>NUCLEOTIDE SEQUENCE [LARGE SCALE GENOMIC DNA]</scope>
    <source>
        <strain evidence="2">cv. Missouri 17</strain>
        <tissue evidence="1">Seedling</tissue>
    </source>
</reference>
<evidence type="ECO:0000313" key="2">
    <source>
        <dbReference type="Proteomes" id="UP000251960"/>
    </source>
</evidence>
<comment type="caution">
    <text evidence="1">The sequence shown here is derived from an EMBL/GenBank/DDBJ whole genome shotgun (WGS) entry which is preliminary data.</text>
</comment>
<name>A0A3L6DFW4_MAIZE</name>
<dbReference type="AlphaFoldDB" id="A0A3L6DFW4"/>
<dbReference type="EMBL" id="NCVQ01000010">
    <property type="protein sequence ID" value="PWZ07530.1"/>
    <property type="molecule type" value="Genomic_DNA"/>
</dbReference>
<sequence>VPLPAQDLQQEDPEAEHVRLHREDAVQRELGRHVPAACIIDRQSPRSRLQHKHVQVCREGSILFLVK</sequence>
<feature type="non-terminal residue" evidence="1">
    <location>
        <position position="1"/>
    </location>
</feature>
<organism evidence="1 2">
    <name type="scientific">Zea mays</name>
    <name type="common">Maize</name>
    <dbReference type="NCBI Taxonomy" id="4577"/>
    <lineage>
        <taxon>Eukaryota</taxon>
        <taxon>Viridiplantae</taxon>
        <taxon>Streptophyta</taxon>
        <taxon>Embryophyta</taxon>
        <taxon>Tracheophyta</taxon>
        <taxon>Spermatophyta</taxon>
        <taxon>Magnoliopsida</taxon>
        <taxon>Liliopsida</taxon>
        <taxon>Poales</taxon>
        <taxon>Poaceae</taxon>
        <taxon>PACMAD clade</taxon>
        <taxon>Panicoideae</taxon>
        <taxon>Andropogonodae</taxon>
        <taxon>Andropogoneae</taxon>
        <taxon>Tripsacinae</taxon>
        <taxon>Zea</taxon>
    </lineage>
</organism>